<dbReference type="NCBIfam" id="TIGR00996">
    <property type="entry name" value="Mtu_fam_mce"/>
    <property type="match status" value="1"/>
</dbReference>
<reference evidence="5 6" key="1">
    <citation type="journal article" date="2016" name="Genome Announc.">
        <title>Draft Genome Sequences of Five Rapidly Growing Mycobacterium Species, M. thermoresistibile, M. fortuitum subsp. acetamidolyticum, M. canariasense, M. brisbanense, and M. novocastrense.</title>
        <authorList>
            <person name="Katahira K."/>
            <person name="Ogura Y."/>
            <person name="Gotoh Y."/>
            <person name="Hayashi T."/>
        </authorList>
    </citation>
    <scope>NUCLEOTIDE SEQUENCE [LARGE SCALE GENOMIC DNA]</scope>
    <source>
        <strain evidence="5 6">JCM6362</strain>
    </source>
</reference>
<evidence type="ECO:0000259" key="3">
    <source>
        <dbReference type="Pfam" id="PF02470"/>
    </source>
</evidence>
<dbReference type="OMA" id="WKSMLAP"/>
<dbReference type="STRING" id="1797.RMCT_2554"/>
<dbReference type="InterPro" id="IPR052336">
    <property type="entry name" value="MlaD_Phospholipid_Transporter"/>
</dbReference>
<feature type="transmembrane region" description="Helical" evidence="2">
    <location>
        <begin position="12"/>
        <end position="30"/>
    </location>
</feature>
<dbReference type="EMBL" id="BCTB01000018">
    <property type="protein sequence ID" value="GAT15584.1"/>
    <property type="molecule type" value="Genomic_DNA"/>
</dbReference>
<dbReference type="InterPro" id="IPR005693">
    <property type="entry name" value="Mce"/>
</dbReference>
<keyword evidence="2" id="KW-0472">Membrane</keyword>
<proteinExistence type="predicted"/>
<dbReference type="Pfam" id="PF11887">
    <property type="entry name" value="Mce4_CUP1"/>
    <property type="match status" value="1"/>
</dbReference>
<feature type="domain" description="Mammalian cell entry C-terminal" evidence="4">
    <location>
        <begin position="120"/>
        <end position="290"/>
    </location>
</feature>
<protein>
    <submittedName>
        <fullName evidence="5">Virulence factor Mce family protein</fullName>
    </submittedName>
</protein>
<dbReference type="GO" id="GO:0005576">
    <property type="term" value="C:extracellular region"/>
    <property type="evidence" value="ECO:0007669"/>
    <property type="project" value="TreeGrafter"/>
</dbReference>
<name>A0A100XFJ5_MYCTH</name>
<dbReference type="PANTHER" id="PTHR33371:SF16">
    <property type="entry name" value="MCE-FAMILY PROTEIN MCE3F"/>
    <property type="match status" value="1"/>
</dbReference>
<feature type="domain" description="Mce/MlaD" evidence="3">
    <location>
        <begin position="40"/>
        <end position="113"/>
    </location>
</feature>
<dbReference type="Proteomes" id="UP000069654">
    <property type="component" value="Unassembled WGS sequence"/>
</dbReference>
<dbReference type="Pfam" id="PF02470">
    <property type="entry name" value="MlaD"/>
    <property type="match status" value="1"/>
</dbReference>
<dbReference type="InterPro" id="IPR024516">
    <property type="entry name" value="Mce_C"/>
</dbReference>
<evidence type="ECO:0000256" key="1">
    <source>
        <dbReference type="SAM" id="MobiDB-lite"/>
    </source>
</evidence>
<dbReference type="PANTHER" id="PTHR33371">
    <property type="entry name" value="INTERMEMBRANE PHOSPHOLIPID TRANSPORT SYSTEM BINDING PROTEIN MLAD-RELATED"/>
    <property type="match status" value="1"/>
</dbReference>
<dbReference type="OrthoDB" id="4741753at2"/>
<keyword evidence="2" id="KW-1133">Transmembrane helix</keyword>
<accession>A0A100XFJ5</accession>
<evidence type="ECO:0000259" key="4">
    <source>
        <dbReference type="Pfam" id="PF11887"/>
    </source>
</evidence>
<evidence type="ECO:0000313" key="6">
    <source>
        <dbReference type="Proteomes" id="UP000069654"/>
    </source>
</evidence>
<dbReference type="AlphaFoldDB" id="A0A100XFJ5"/>
<keyword evidence="2" id="KW-0812">Transmembrane</keyword>
<feature type="region of interest" description="Disordered" evidence="1">
    <location>
        <begin position="425"/>
        <end position="458"/>
    </location>
</feature>
<gene>
    <name evidence="5" type="ORF">RMCT_2554</name>
</gene>
<evidence type="ECO:0000313" key="5">
    <source>
        <dbReference type="EMBL" id="GAT15584.1"/>
    </source>
</evidence>
<organism evidence="5 6">
    <name type="scientific">Mycolicibacterium thermoresistibile</name>
    <name type="common">Mycobacterium thermoresistibile</name>
    <dbReference type="NCBI Taxonomy" id="1797"/>
    <lineage>
        <taxon>Bacteria</taxon>
        <taxon>Bacillati</taxon>
        <taxon>Actinomycetota</taxon>
        <taxon>Actinomycetes</taxon>
        <taxon>Mycobacteriales</taxon>
        <taxon>Mycobacteriaceae</taxon>
        <taxon>Mycolicibacterium</taxon>
    </lineage>
</organism>
<dbReference type="RefSeq" id="WP_003926482.1">
    <property type="nucleotide sequence ID" value="NZ_BCTB01000018.1"/>
</dbReference>
<comment type="caution">
    <text evidence="5">The sequence shown here is derived from an EMBL/GenBank/DDBJ whole genome shotgun (WGS) entry which is preliminary data.</text>
</comment>
<evidence type="ECO:0000256" key="2">
    <source>
        <dbReference type="SAM" id="Phobius"/>
    </source>
</evidence>
<feature type="region of interest" description="Disordered" evidence="1">
    <location>
        <begin position="492"/>
        <end position="513"/>
    </location>
</feature>
<dbReference type="InterPro" id="IPR003399">
    <property type="entry name" value="Mce/MlaD"/>
</dbReference>
<sequence length="513" mass="54522">MQITRIVRIQLAIFGALTVVAVVALLWYYLRVPALLGVGQYTLYAELPSSGGLYATANVTYHGVTIGKVTEVLPTERGARATMSISERYRIPVDVTANVHSVSAIGEQYLDLVATDGGGQYLSDGDTITEATVPAEIGPALDTVDRALAALPRDRIASLLDETSSAVAGLGPTLYRLVDATQSVVADFRAYRPAVGDVITHAGPIIDSQVESGADIAAWSAQLDELAAQAAEHDAALQRSLRDAAPTARAVHGVLEEVRDGLPQTLANLTIVLDMLKRYHDGVEQVLVILPQGAAVAQTVAAPFPGQALLHFNLAVNQPPPCFSGFVPASQWRSPADTTRAPLPDRLSYCKIPKDADNVVRGARNYPCADVPGKRAATPQECRSDEPYVPAGTNPWYGEPGQIRTCPAPGARCDQPVEPGRVIPAPTVNTGEHPLPADRLPPPPLPRSDPLTPPGQGTVRCDGRQPNPCVYTPAHATFHPARGEVIGPDGVRYRLEDSSGDTGDAWKSMLAPR</sequence>
<feature type="compositionally biased region" description="Pro residues" evidence="1">
    <location>
        <begin position="439"/>
        <end position="453"/>
    </location>
</feature>
<reference evidence="6" key="2">
    <citation type="submission" date="2016-02" db="EMBL/GenBank/DDBJ databases">
        <title>Draft genome sequence of five rapidly growing Mycobacterium species.</title>
        <authorList>
            <person name="Katahira K."/>
            <person name="Gotou Y."/>
            <person name="Iida K."/>
            <person name="Ogura Y."/>
            <person name="Hayashi T."/>
        </authorList>
    </citation>
    <scope>NUCLEOTIDE SEQUENCE [LARGE SCALE GENOMIC DNA]</scope>
    <source>
        <strain evidence="6">JCM6362</strain>
    </source>
</reference>